<organism evidence="2 3">
    <name type="scientific">Burkholderia cepacia</name>
    <name type="common">Pseudomonas cepacia</name>
    <dbReference type="NCBI Taxonomy" id="292"/>
    <lineage>
        <taxon>Bacteria</taxon>
        <taxon>Pseudomonadati</taxon>
        <taxon>Pseudomonadota</taxon>
        <taxon>Betaproteobacteria</taxon>
        <taxon>Burkholderiales</taxon>
        <taxon>Burkholderiaceae</taxon>
        <taxon>Burkholderia</taxon>
        <taxon>Burkholderia cepacia complex</taxon>
    </lineage>
</organism>
<dbReference type="Proteomes" id="UP000250416">
    <property type="component" value="Unassembled WGS sequence"/>
</dbReference>
<gene>
    <name evidence="2" type="ORF">NCTC10661_07442</name>
</gene>
<feature type="region of interest" description="Disordered" evidence="1">
    <location>
        <begin position="199"/>
        <end position="246"/>
    </location>
</feature>
<sequence>MARPSARERVRRIGQAAVGQLCRPVETGGGRARCVGGLGSAQRACRRDQRERIVERVAWFGDCGRRGGELIMCAWSDRAAPDRWARGQPRRGRGPGRCRRRCAAFVVRTEWRCRGRHVGRCVGTKRCRTKRDGGHDLRRFGRCRDRCGHRALRWRARRRIRLHHRNPHGAGRRRSVIRHAAGRVNRVCRPESRRRFICGDQPADDAERADAPADRVPRTPVVRAADARAGNSSRHDRGASRNRRRYRHGPWLPAARAVRPVDVDAGCRQRGETVPAGPRTGGAAKGPFAAERRNDIERRDARAGECAFDGDEGRWGHEGSTPCDTGNRAGRGAEMSSLIVTLWSGGESRSIRSIRFLLPIWDDSYEKRAATAMATVAAAQGKCRVGVA</sequence>
<feature type="compositionally biased region" description="Basic and acidic residues" evidence="1">
    <location>
        <begin position="205"/>
        <end position="217"/>
    </location>
</feature>
<dbReference type="EMBL" id="UARD01000060">
    <property type="protein sequence ID" value="SQA61887.1"/>
    <property type="molecule type" value="Genomic_DNA"/>
</dbReference>
<dbReference type="AlphaFoldDB" id="A0AAE8T7H9"/>
<evidence type="ECO:0000313" key="3">
    <source>
        <dbReference type="Proteomes" id="UP000250416"/>
    </source>
</evidence>
<comment type="caution">
    <text evidence="2">The sequence shown here is derived from an EMBL/GenBank/DDBJ whole genome shotgun (WGS) entry which is preliminary data.</text>
</comment>
<evidence type="ECO:0000313" key="2">
    <source>
        <dbReference type="EMBL" id="SQA61887.1"/>
    </source>
</evidence>
<protein>
    <submittedName>
        <fullName evidence="2">Uncharacterized protein</fullName>
    </submittedName>
</protein>
<reference evidence="2 3" key="1">
    <citation type="submission" date="2018-06" db="EMBL/GenBank/DDBJ databases">
        <authorList>
            <consortium name="Pathogen Informatics"/>
            <person name="Doyle S."/>
        </authorList>
    </citation>
    <scope>NUCLEOTIDE SEQUENCE [LARGE SCALE GENOMIC DNA]</scope>
    <source>
        <strain evidence="2 3">NCTC10661</strain>
    </source>
</reference>
<proteinExistence type="predicted"/>
<name>A0AAE8T7H9_BURCE</name>
<evidence type="ECO:0000256" key="1">
    <source>
        <dbReference type="SAM" id="MobiDB-lite"/>
    </source>
</evidence>
<accession>A0AAE8T7H9</accession>